<proteinExistence type="predicted"/>
<name>A0ACB9BBJ2_ARCLA</name>
<keyword evidence="2" id="KW-1185">Reference proteome</keyword>
<gene>
    <name evidence="1" type="ORF">L6452_20487</name>
</gene>
<evidence type="ECO:0000313" key="1">
    <source>
        <dbReference type="EMBL" id="KAI3719585.1"/>
    </source>
</evidence>
<sequence>MVRLLLAIRSFDRREHNDLRVAIELNDDLQRSGTIYGFHRIPALRFLFCFPIKPRSACRTTTMADSREIDDQVDFEDDNYEEMDDDVEEQLEEEGPEGGDDENGEEQEDISGYDGKEQESEEDRNQNATGQVDDEEKSPISGEDNRGKHAELLAFPPHGSEIFIGGLPRDVVEEDLSDLCETFGDVVEVRLVKNKETNENKGFAFVAFRTKDVAQKAIEELHNKEFKGRTLRCSLSETKYRLFIGNVPKTWTDDDFRKIIEETGPGSEVIELIKDSQNPPRNRGFAFVEYYNNACADYSRQKLASANFKLDGNTPTVTWADPKSTPDHSASSQVKALYVKNIPENTPIEQLKEQFQRHGEVTKVVMPPAKAGGKRDFGFVHFAERASALKAVKETEKYEIDGQVLEVVLAKPQSDRKPDGINPHYSGPHPNYIPHPVYGGFSANPYGGNVGPRYGVNPSFQQPMIYGRGPVPGGMQMVPMVLPDGQIGYVLQQPGAQMSSVRPPRRNERSSSNGSGGARGGRGGGGGDDAARGRYRPY</sequence>
<organism evidence="1 2">
    <name type="scientific">Arctium lappa</name>
    <name type="common">Greater burdock</name>
    <name type="synonym">Lappa major</name>
    <dbReference type="NCBI Taxonomy" id="4217"/>
    <lineage>
        <taxon>Eukaryota</taxon>
        <taxon>Viridiplantae</taxon>
        <taxon>Streptophyta</taxon>
        <taxon>Embryophyta</taxon>
        <taxon>Tracheophyta</taxon>
        <taxon>Spermatophyta</taxon>
        <taxon>Magnoliopsida</taxon>
        <taxon>eudicotyledons</taxon>
        <taxon>Gunneridae</taxon>
        <taxon>Pentapetalae</taxon>
        <taxon>asterids</taxon>
        <taxon>campanulids</taxon>
        <taxon>Asterales</taxon>
        <taxon>Asteraceae</taxon>
        <taxon>Carduoideae</taxon>
        <taxon>Cardueae</taxon>
        <taxon>Arctiinae</taxon>
        <taxon>Arctium</taxon>
    </lineage>
</organism>
<reference evidence="1 2" key="2">
    <citation type="journal article" date="2022" name="Mol. Ecol. Resour.">
        <title>The genomes of chicory, endive, great burdock and yacon provide insights into Asteraceae paleo-polyploidization history and plant inulin production.</title>
        <authorList>
            <person name="Fan W."/>
            <person name="Wang S."/>
            <person name="Wang H."/>
            <person name="Wang A."/>
            <person name="Jiang F."/>
            <person name="Liu H."/>
            <person name="Zhao H."/>
            <person name="Xu D."/>
            <person name="Zhang Y."/>
        </authorList>
    </citation>
    <scope>NUCLEOTIDE SEQUENCE [LARGE SCALE GENOMIC DNA]</scope>
    <source>
        <strain evidence="2">cv. Niubang</strain>
    </source>
</reference>
<protein>
    <submittedName>
        <fullName evidence="1">Uncharacterized protein</fullName>
    </submittedName>
</protein>
<dbReference type="Proteomes" id="UP001055879">
    <property type="component" value="Linkage Group LG06"/>
</dbReference>
<evidence type="ECO:0000313" key="2">
    <source>
        <dbReference type="Proteomes" id="UP001055879"/>
    </source>
</evidence>
<accession>A0ACB9BBJ2</accession>
<comment type="caution">
    <text evidence="1">The sequence shown here is derived from an EMBL/GenBank/DDBJ whole genome shotgun (WGS) entry which is preliminary data.</text>
</comment>
<reference evidence="2" key="1">
    <citation type="journal article" date="2022" name="Mol. Ecol. Resour.">
        <title>The genomes of chicory, endive, great burdock and yacon provide insights into Asteraceae palaeo-polyploidization history and plant inulin production.</title>
        <authorList>
            <person name="Fan W."/>
            <person name="Wang S."/>
            <person name="Wang H."/>
            <person name="Wang A."/>
            <person name="Jiang F."/>
            <person name="Liu H."/>
            <person name="Zhao H."/>
            <person name="Xu D."/>
            <person name="Zhang Y."/>
        </authorList>
    </citation>
    <scope>NUCLEOTIDE SEQUENCE [LARGE SCALE GENOMIC DNA]</scope>
    <source>
        <strain evidence="2">cv. Niubang</strain>
    </source>
</reference>
<dbReference type="EMBL" id="CM042052">
    <property type="protein sequence ID" value="KAI3719585.1"/>
    <property type="molecule type" value="Genomic_DNA"/>
</dbReference>